<dbReference type="AlphaFoldDB" id="A0A7U3PZZ4"/>
<evidence type="ECO:0000256" key="3">
    <source>
        <dbReference type="ARBA" id="ARBA00022989"/>
    </source>
</evidence>
<name>A0A7U3PZZ4_EPIFF</name>
<dbReference type="Proteomes" id="UP000594364">
    <property type="component" value="Chromosome 5"/>
</dbReference>
<feature type="transmembrane region" description="Helical" evidence="7">
    <location>
        <begin position="243"/>
        <end position="267"/>
    </location>
</feature>
<keyword evidence="2 7" id="KW-0812">Transmembrane</keyword>
<keyword evidence="3 7" id="KW-1133">Transmembrane helix</keyword>
<feature type="compositionally biased region" description="Polar residues" evidence="6">
    <location>
        <begin position="315"/>
        <end position="333"/>
    </location>
</feature>
<accession>A0A7U3PZZ4</accession>
<dbReference type="OrthoDB" id="5283415at2759"/>
<dbReference type="PANTHER" id="PTHR33048:SF47">
    <property type="entry name" value="INTEGRAL MEMBRANE PROTEIN-RELATED"/>
    <property type="match status" value="1"/>
</dbReference>
<organism evidence="9 10">
    <name type="scientific">Epichloe festucae (strain Fl1)</name>
    <dbReference type="NCBI Taxonomy" id="877507"/>
    <lineage>
        <taxon>Eukaryota</taxon>
        <taxon>Fungi</taxon>
        <taxon>Dikarya</taxon>
        <taxon>Ascomycota</taxon>
        <taxon>Pezizomycotina</taxon>
        <taxon>Sordariomycetes</taxon>
        <taxon>Hypocreomycetidae</taxon>
        <taxon>Hypocreales</taxon>
        <taxon>Clavicipitaceae</taxon>
        <taxon>Epichloe</taxon>
    </lineage>
</organism>
<evidence type="ECO:0000313" key="9">
    <source>
        <dbReference type="EMBL" id="QPH10554.1"/>
    </source>
</evidence>
<evidence type="ECO:0000256" key="1">
    <source>
        <dbReference type="ARBA" id="ARBA00004141"/>
    </source>
</evidence>
<feature type="domain" description="Rhodopsin" evidence="8">
    <location>
        <begin position="58"/>
        <end position="303"/>
    </location>
</feature>
<comment type="similarity">
    <text evidence="5">Belongs to the SAT4 family.</text>
</comment>
<feature type="transmembrane region" description="Helical" evidence="7">
    <location>
        <begin position="212"/>
        <end position="231"/>
    </location>
</feature>
<comment type="subcellular location">
    <subcellularLocation>
        <location evidence="1">Membrane</location>
        <topology evidence="1">Multi-pass membrane protein</topology>
    </subcellularLocation>
</comment>
<dbReference type="EMBL" id="CP031389">
    <property type="protein sequence ID" value="QPH10554.1"/>
    <property type="molecule type" value="Genomic_DNA"/>
</dbReference>
<dbReference type="Pfam" id="PF20684">
    <property type="entry name" value="Fung_rhodopsin"/>
    <property type="match status" value="1"/>
</dbReference>
<keyword evidence="10" id="KW-1185">Reference proteome</keyword>
<dbReference type="PANTHER" id="PTHR33048">
    <property type="entry name" value="PTH11-LIKE INTEGRAL MEMBRANE PROTEIN (AFU_ORTHOLOGUE AFUA_5G11245)"/>
    <property type="match status" value="1"/>
</dbReference>
<evidence type="ECO:0000256" key="7">
    <source>
        <dbReference type="SAM" id="Phobius"/>
    </source>
</evidence>
<dbReference type="GO" id="GO:0016020">
    <property type="term" value="C:membrane"/>
    <property type="evidence" value="ECO:0007669"/>
    <property type="project" value="UniProtKB-SubCell"/>
</dbReference>
<evidence type="ECO:0000256" key="6">
    <source>
        <dbReference type="SAM" id="MobiDB-lite"/>
    </source>
</evidence>
<proteinExistence type="inferred from homology"/>
<feature type="transmembrane region" description="Helical" evidence="7">
    <location>
        <begin position="279"/>
        <end position="298"/>
    </location>
</feature>
<evidence type="ECO:0000256" key="5">
    <source>
        <dbReference type="ARBA" id="ARBA00038359"/>
    </source>
</evidence>
<sequence>MTTDVDRALANGSFDPGLKDGTFTEVPSREFLLESKDAPTIAGILFVTMLTSVIVLGRVLARTFIVRRYGYDDALAVISLACLIVFACLCIHLINLGSGRHFVYIKYVLPVDVVILTEVLDFAAHIVYTTSLLLCRVSGLAFYHRICGMHRGFLTSIYVVGGFLVAGYLPQLFLIIFHCQPVTALWPYGWEPGAGQYKCLQWGLVYSVNSSVSLVCDLLLFGIPVAMLRILEMPKKRKVQLALILLPGVGVIGISIARIVLVILGQWENDMSWAYNPMLAVEASEIGATLIALSVPGIKPIFDKFVLRKSPHTEPGNSRYVQRTSPRSKSAAMSTLRLRSQHSMLASRENTATYKNEVIAGSHGADSSQNKEDGIFVRVDFDVKEEAQSRMDERREPRSKDERH</sequence>
<dbReference type="InterPro" id="IPR052337">
    <property type="entry name" value="SAT4-like"/>
</dbReference>
<evidence type="ECO:0000313" key="10">
    <source>
        <dbReference type="Proteomes" id="UP000594364"/>
    </source>
</evidence>
<feature type="transmembrane region" description="Helical" evidence="7">
    <location>
        <begin position="73"/>
        <end position="94"/>
    </location>
</feature>
<dbReference type="InterPro" id="IPR049326">
    <property type="entry name" value="Rhodopsin_dom_fungi"/>
</dbReference>
<reference evidence="9 10" key="1">
    <citation type="journal article" date="2018" name="PLoS Genet.">
        <title>Repeat elements organise 3D genome structure and mediate transcription in the filamentous fungus Epichloe festucae.</title>
        <authorList>
            <person name="Winter D.J."/>
            <person name="Ganley A.R.D."/>
            <person name="Young C.A."/>
            <person name="Liachko I."/>
            <person name="Schardl C.L."/>
            <person name="Dupont P.Y."/>
            <person name="Berry D."/>
            <person name="Ram A."/>
            <person name="Scott B."/>
            <person name="Cox M.P."/>
        </authorList>
    </citation>
    <scope>NUCLEOTIDE SEQUENCE [LARGE SCALE GENOMIC DNA]</scope>
    <source>
        <strain evidence="9 10">Fl1</strain>
    </source>
</reference>
<evidence type="ECO:0000256" key="4">
    <source>
        <dbReference type="ARBA" id="ARBA00023136"/>
    </source>
</evidence>
<feature type="transmembrane region" description="Helical" evidence="7">
    <location>
        <begin position="155"/>
        <end position="177"/>
    </location>
</feature>
<protein>
    <recommendedName>
        <fullName evidence="8">Rhodopsin domain-containing protein</fullName>
    </recommendedName>
</protein>
<evidence type="ECO:0000259" key="8">
    <source>
        <dbReference type="Pfam" id="PF20684"/>
    </source>
</evidence>
<feature type="transmembrane region" description="Helical" evidence="7">
    <location>
        <begin position="41"/>
        <end position="61"/>
    </location>
</feature>
<feature type="region of interest" description="Disordered" evidence="6">
    <location>
        <begin position="313"/>
        <end position="333"/>
    </location>
</feature>
<feature type="transmembrane region" description="Helical" evidence="7">
    <location>
        <begin position="122"/>
        <end position="143"/>
    </location>
</feature>
<keyword evidence="4 7" id="KW-0472">Membrane</keyword>
<evidence type="ECO:0000256" key="2">
    <source>
        <dbReference type="ARBA" id="ARBA00022692"/>
    </source>
</evidence>
<gene>
    <name evidence="9" type="ORF">C2857_001922</name>
</gene>